<dbReference type="Proteomes" id="UP001149074">
    <property type="component" value="Unassembled WGS sequence"/>
</dbReference>
<dbReference type="SUPFAM" id="SSF101908">
    <property type="entry name" value="Putative isomerase YbhE"/>
    <property type="match status" value="1"/>
</dbReference>
<sequence>MAARFSPDSRRLAIVSKIEKDEIPDGMAIKIEDLSLTSRPHYIYLDVGSVNSIAFSPDSLLLAVICYPGIVFILDVTYGDLLKTIDPDSNYQNQRQYNYIEIFGFSPRGRVQEPHPMSEDRPKRGISRLWSAMKGKSPKAPIVESPTQSQTCESRTDKYAFSPDGRILTIDPDDWYFCDEHPPHFELPSSLLAEGYRSYCLFLDTPPGKSNRKPSLRLEYTTNGSSDENAASSSPDNTEICVEGENDEWVTFRGHSILWLPPEYRPFRRGSDSVVWATYKNILAMGHKSGQVTFIKFDLPFEGLSSCAGRTRAEVVHRPSRGAVYK</sequence>
<feature type="region of interest" description="Disordered" evidence="1">
    <location>
        <begin position="135"/>
        <end position="155"/>
    </location>
</feature>
<protein>
    <submittedName>
        <fullName evidence="2">Uncharacterized protein</fullName>
    </submittedName>
</protein>
<dbReference type="InterPro" id="IPR015943">
    <property type="entry name" value="WD40/YVTN_repeat-like_dom_sf"/>
</dbReference>
<comment type="caution">
    <text evidence="2">The sequence shown here is derived from an EMBL/GenBank/DDBJ whole genome shotgun (WGS) entry which is preliminary data.</text>
</comment>
<accession>A0A9W9KKF3</accession>
<reference evidence="2" key="1">
    <citation type="submission" date="2022-11" db="EMBL/GenBank/DDBJ databases">
        <authorList>
            <person name="Petersen C."/>
        </authorList>
    </citation>
    <scope>NUCLEOTIDE SEQUENCE</scope>
    <source>
        <strain evidence="2">IBT 30761</strain>
    </source>
</reference>
<dbReference type="EMBL" id="JAPQKI010000003">
    <property type="protein sequence ID" value="KAJ5110009.1"/>
    <property type="molecule type" value="Genomic_DNA"/>
</dbReference>
<dbReference type="OrthoDB" id="538223at2759"/>
<organism evidence="2 3">
    <name type="scientific">Penicillium argentinense</name>
    <dbReference type="NCBI Taxonomy" id="1131581"/>
    <lineage>
        <taxon>Eukaryota</taxon>
        <taxon>Fungi</taxon>
        <taxon>Dikarya</taxon>
        <taxon>Ascomycota</taxon>
        <taxon>Pezizomycotina</taxon>
        <taxon>Eurotiomycetes</taxon>
        <taxon>Eurotiomycetidae</taxon>
        <taxon>Eurotiales</taxon>
        <taxon>Aspergillaceae</taxon>
        <taxon>Penicillium</taxon>
    </lineage>
</organism>
<gene>
    <name evidence="2" type="ORF">N7532_002654</name>
</gene>
<evidence type="ECO:0000313" key="2">
    <source>
        <dbReference type="EMBL" id="KAJ5110009.1"/>
    </source>
</evidence>
<proteinExistence type="predicted"/>
<dbReference type="Gene3D" id="2.130.10.10">
    <property type="entry name" value="YVTN repeat-like/Quinoprotein amine dehydrogenase"/>
    <property type="match status" value="1"/>
</dbReference>
<dbReference type="AlphaFoldDB" id="A0A9W9KKF3"/>
<evidence type="ECO:0000313" key="3">
    <source>
        <dbReference type="Proteomes" id="UP001149074"/>
    </source>
</evidence>
<keyword evidence="3" id="KW-1185">Reference proteome</keyword>
<reference evidence="2" key="2">
    <citation type="journal article" date="2023" name="IMA Fungus">
        <title>Comparative genomic study of the Penicillium genus elucidates a diverse pangenome and 15 lateral gene transfer events.</title>
        <authorList>
            <person name="Petersen C."/>
            <person name="Sorensen T."/>
            <person name="Nielsen M.R."/>
            <person name="Sondergaard T.E."/>
            <person name="Sorensen J.L."/>
            <person name="Fitzpatrick D.A."/>
            <person name="Frisvad J.C."/>
            <person name="Nielsen K.L."/>
        </authorList>
    </citation>
    <scope>NUCLEOTIDE SEQUENCE</scope>
    <source>
        <strain evidence="2">IBT 30761</strain>
    </source>
</reference>
<name>A0A9W9KKF3_9EURO</name>
<evidence type="ECO:0000256" key="1">
    <source>
        <dbReference type="SAM" id="MobiDB-lite"/>
    </source>
</evidence>
<dbReference type="GeneID" id="81354127"/>
<dbReference type="RefSeq" id="XP_056478120.1">
    <property type="nucleotide sequence ID" value="XM_056615148.1"/>
</dbReference>